<evidence type="ECO:0000313" key="2">
    <source>
        <dbReference type="Proteomes" id="UP000016936"/>
    </source>
</evidence>
<dbReference type="OrthoDB" id="3755687at2759"/>
<gene>
    <name evidence="1" type="ORF">COCHEDRAFT_1056202</name>
</gene>
<protein>
    <submittedName>
        <fullName evidence="1">Uncharacterized protein</fullName>
    </submittedName>
</protein>
<dbReference type="OMA" id="HNMPYCC"/>
<name>M2SLR9_COCH5</name>
<dbReference type="HOGENOM" id="CLU_1574427_0_0_1"/>
<reference evidence="1 2" key="1">
    <citation type="journal article" date="2012" name="PLoS Pathog.">
        <title>Diverse lifestyles and strategies of plant pathogenesis encoded in the genomes of eighteen Dothideomycetes fungi.</title>
        <authorList>
            <person name="Ohm R.A."/>
            <person name="Feau N."/>
            <person name="Henrissat B."/>
            <person name="Schoch C.L."/>
            <person name="Horwitz B.A."/>
            <person name="Barry K.W."/>
            <person name="Condon B.J."/>
            <person name="Copeland A.C."/>
            <person name="Dhillon B."/>
            <person name="Glaser F."/>
            <person name="Hesse C.N."/>
            <person name="Kosti I."/>
            <person name="LaButti K."/>
            <person name="Lindquist E.A."/>
            <person name="Lucas S."/>
            <person name="Salamov A.A."/>
            <person name="Bradshaw R.E."/>
            <person name="Ciuffetti L."/>
            <person name="Hamelin R.C."/>
            <person name="Kema G.H.J."/>
            <person name="Lawrence C."/>
            <person name="Scott J.A."/>
            <person name="Spatafora J.W."/>
            <person name="Turgeon B.G."/>
            <person name="de Wit P.J.G.M."/>
            <person name="Zhong S."/>
            <person name="Goodwin S.B."/>
            <person name="Grigoriev I.V."/>
        </authorList>
    </citation>
    <scope>NUCLEOTIDE SEQUENCE [LARGE SCALE GENOMIC DNA]</scope>
    <source>
        <strain evidence="2">C5 / ATCC 48332 / race O</strain>
    </source>
</reference>
<feature type="non-terminal residue" evidence="1">
    <location>
        <position position="1"/>
    </location>
</feature>
<accession>M2SLR9</accession>
<organism evidence="1 2">
    <name type="scientific">Cochliobolus heterostrophus (strain C5 / ATCC 48332 / race O)</name>
    <name type="common">Southern corn leaf blight fungus</name>
    <name type="synonym">Bipolaris maydis</name>
    <dbReference type="NCBI Taxonomy" id="701091"/>
    <lineage>
        <taxon>Eukaryota</taxon>
        <taxon>Fungi</taxon>
        <taxon>Dikarya</taxon>
        <taxon>Ascomycota</taxon>
        <taxon>Pezizomycotina</taxon>
        <taxon>Dothideomycetes</taxon>
        <taxon>Pleosporomycetidae</taxon>
        <taxon>Pleosporales</taxon>
        <taxon>Pleosporineae</taxon>
        <taxon>Pleosporaceae</taxon>
        <taxon>Bipolaris</taxon>
    </lineage>
</organism>
<evidence type="ECO:0000313" key="1">
    <source>
        <dbReference type="EMBL" id="EMD86285.1"/>
    </source>
</evidence>
<proteinExistence type="predicted"/>
<dbReference type="AlphaFoldDB" id="M2SLR9"/>
<dbReference type="Proteomes" id="UP000016936">
    <property type="component" value="Unassembled WGS sequence"/>
</dbReference>
<dbReference type="EMBL" id="KB445585">
    <property type="protein sequence ID" value="EMD86285.1"/>
    <property type="molecule type" value="Genomic_DNA"/>
</dbReference>
<sequence length="170" mass="18966">STIPTTIPLGFAAQLRRLQNFQEDHTSRISALERETSSLKALTATLTARIEALEAHNAYLASRRRELVAQLNNLRTLNQQADNAFQMRSVDIQPDDLERMLSLHSAMVTTAVNQHQRALAQLRASMHVGAAAVYAKQGQGGVRYTYPPAYSEQGYCFQHNMPYCCQVCGK</sequence>
<reference evidence="2" key="2">
    <citation type="journal article" date="2013" name="PLoS Genet.">
        <title>Comparative genome structure, secondary metabolite, and effector coding capacity across Cochliobolus pathogens.</title>
        <authorList>
            <person name="Condon B.J."/>
            <person name="Leng Y."/>
            <person name="Wu D."/>
            <person name="Bushley K.E."/>
            <person name="Ohm R.A."/>
            <person name="Otillar R."/>
            <person name="Martin J."/>
            <person name="Schackwitz W."/>
            <person name="Grimwood J."/>
            <person name="MohdZainudin N."/>
            <person name="Xue C."/>
            <person name="Wang R."/>
            <person name="Manning V.A."/>
            <person name="Dhillon B."/>
            <person name="Tu Z.J."/>
            <person name="Steffenson B.J."/>
            <person name="Salamov A."/>
            <person name="Sun H."/>
            <person name="Lowry S."/>
            <person name="LaButti K."/>
            <person name="Han J."/>
            <person name="Copeland A."/>
            <person name="Lindquist E."/>
            <person name="Barry K."/>
            <person name="Schmutz J."/>
            <person name="Baker S.E."/>
            <person name="Ciuffetti L.M."/>
            <person name="Grigoriev I.V."/>
            <person name="Zhong S."/>
            <person name="Turgeon B.G."/>
        </authorList>
    </citation>
    <scope>NUCLEOTIDE SEQUENCE [LARGE SCALE GENOMIC DNA]</scope>
    <source>
        <strain evidence="2">C5 / ATCC 48332 / race O</strain>
    </source>
</reference>
<feature type="non-terminal residue" evidence="1">
    <location>
        <position position="170"/>
    </location>
</feature>
<keyword evidence="2" id="KW-1185">Reference proteome</keyword>